<protein>
    <submittedName>
        <fullName evidence="2">Transmembrane protein, putative</fullName>
    </submittedName>
</protein>
<evidence type="ECO:0000313" key="2">
    <source>
        <dbReference type="EMBL" id="KEH15153.1"/>
    </source>
</evidence>
<keyword evidence="1 2" id="KW-0812">Transmembrane</keyword>
<reference evidence="2 4" key="2">
    <citation type="journal article" date="2014" name="BMC Genomics">
        <title>An improved genome release (version Mt4.0) for the model legume Medicago truncatula.</title>
        <authorList>
            <person name="Tang H."/>
            <person name="Krishnakumar V."/>
            <person name="Bidwell S."/>
            <person name="Rosen B."/>
            <person name="Chan A."/>
            <person name="Zhou S."/>
            <person name="Gentzbittel L."/>
            <person name="Childs K.L."/>
            <person name="Yandell M."/>
            <person name="Gundlach H."/>
            <person name="Mayer K.F."/>
            <person name="Schwartz D.C."/>
            <person name="Town C.D."/>
        </authorList>
    </citation>
    <scope>GENOME REANNOTATION</scope>
    <source>
        <strain evidence="2">A17</strain>
        <strain evidence="3 4">cv. Jemalong A17</strain>
    </source>
</reference>
<accession>A0A072TDN6</accession>
<proteinExistence type="predicted"/>
<name>A0A072TDN6_MEDTR</name>
<keyword evidence="4" id="KW-1185">Reference proteome</keyword>
<dbReference type="HOGENOM" id="CLU_163621_0_0_1"/>
<evidence type="ECO:0000313" key="4">
    <source>
        <dbReference type="Proteomes" id="UP000002051"/>
    </source>
</evidence>
<reference evidence="2 4" key="1">
    <citation type="journal article" date="2011" name="Nature">
        <title>The Medicago genome provides insight into the evolution of rhizobial symbioses.</title>
        <authorList>
            <person name="Young N.D."/>
            <person name="Debelle F."/>
            <person name="Oldroyd G.E."/>
            <person name="Geurts R."/>
            <person name="Cannon S.B."/>
            <person name="Udvardi M.K."/>
            <person name="Benedito V.A."/>
            <person name="Mayer K.F."/>
            <person name="Gouzy J."/>
            <person name="Schoof H."/>
            <person name="Van de Peer Y."/>
            <person name="Proost S."/>
            <person name="Cook D.R."/>
            <person name="Meyers B.C."/>
            <person name="Spannagl M."/>
            <person name="Cheung F."/>
            <person name="De Mita S."/>
            <person name="Krishnakumar V."/>
            <person name="Gundlach H."/>
            <person name="Zhou S."/>
            <person name="Mudge J."/>
            <person name="Bharti A.K."/>
            <person name="Murray J.D."/>
            <person name="Naoumkina M.A."/>
            <person name="Rosen B."/>
            <person name="Silverstein K.A."/>
            <person name="Tang H."/>
            <person name="Rombauts S."/>
            <person name="Zhao P.X."/>
            <person name="Zhou P."/>
            <person name="Barbe V."/>
            <person name="Bardou P."/>
            <person name="Bechner M."/>
            <person name="Bellec A."/>
            <person name="Berger A."/>
            <person name="Berges H."/>
            <person name="Bidwell S."/>
            <person name="Bisseling T."/>
            <person name="Choisne N."/>
            <person name="Couloux A."/>
            <person name="Denny R."/>
            <person name="Deshpande S."/>
            <person name="Dai X."/>
            <person name="Doyle J.J."/>
            <person name="Dudez A.M."/>
            <person name="Farmer A.D."/>
            <person name="Fouteau S."/>
            <person name="Franken C."/>
            <person name="Gibelin C."/>
            <person name="Gish J."/>
            <person name="Goldstein S."/>
            <person name="Gonzalez A.J."/>
            <person name="Green P.J."/>
            <person name="Hallab A."/>
            <person name="Hartog M."/>
            <person name="Hua A."/>
            <person name="Humphray S.J."/>
            <person name="Jeong D.H."/>
            <person name="Jing Y."/>
            <person name="Jocker A."/>
            <person name="Kenton S.M."/>
            <person name="Kim D.J."/>
            <person name="Klee K."/>
            <person name="Lai H."/>
            <person name="Lang C."/>
            <person name="Lin S."/>
            <person name="Macmil S.L."/>
            <person name="Magdelenat G."/>
            <person name="Matthews L."/>
            <person name="McCorrison J."/>
            <person name="Monaghan E.L."/>
            <person name="Mun J.H."/>
            <person name="Najar F.Z."/>
            <person name="Nicholson C."/>
            <person name="Noirot C."/>
            <person name="O'Bleness M."/>
            <person name="Paule C.R."/>
            <person name="Poulain J."/>
            <person name="Prion F."/>
            <person name="Qin B."/>
            <person name="Qu C."/>
            <person name="Retzel E.F."/>
            <person name="Riddle C."/>
            <person name="Sallet E."/>
            <person name="Samain S."/>
            <person name="Samson N."/>
            <person name="Sanders I."/>
            <person name="Saurat O."/>
            <person name="Scarpelli C."/>
            <person name="Schiex T."/>
            <person name="Segurens B."/>
            <person name="Severin A.J."/>
            <person name="Sherrier D.J."/>
            <person name="Shi R."/>
            <person name="Sims S."/>
            <person name="Singer S.R."/>
            <person name="Sinharoy S."/>
            <person name="Sterck L."/>
            <person name="Viollet A."/>
            <person name="Wang B.B."/>
            <person name="Wang K."/>
            <person name="Wang M."/>
            <person name="Wang X."/>
            <person name="Warfsmann J."/>
            <person name="Weissenbach J."/>
            <person name="White D.D."/>
            <person name="White J.D."/>
            <person name="Wiley G.B."/>
            <person name="Wincker P."/>
            <person name="Xing Y."/>
            <person name="Yang L."/>
            <person name="Yao Z."/>
            <person name="Ying F."/>
            <person name="Zhai J."/>
            <person name="Zhou L."/>
            <person name="Zuber A."/>
            <person name="Denarie J."/>
            <person name="Dixon R.A."/>
            <person name="May G.D."/>
            <person name="Schwartz D.C."/>
            <person name="Rogers J."/>
            <person name="Quetier F."/>
            <person name="Town C.D."/>
            <person name="Roe B.A."/>
        </authorList>
    </citation>
    <scope>NUCLEOTIDE SEQUENCE [LARGE SCALE GENOMIC DNA]</scope>
    <source>
        <strain evidence="2">A17</strain>
        <strain evidence="3 4">cv. Jemalong A17</strain>
    </source>
</reference>
<dbReference type="AlphaFoldDB" id="A0A072TDN6"/>
<keyword evidence="1" id="KW-1133">Transmembrane helix</keyword>
<organism evidence="2 4">
    <name type="scientific">Medicago truncatula</name>
    <name type="common">Barrel medic</name>
    <name type="synonym">Medicago tribuloides</name>
    <dbReference type="NCBI Taxonomy" id="3880"/>
    <lineage>
        <taxon>Eukaryota</taxon>
        <taxon>Viridiplantae</taxon>
        <taxon>Streptophyta</taxon>
        <taxon>Embryophyta</taxon>
        <taxon>Tracheophyta</taxon>
        <taxon>Spermatophyta</taxon>
        <taxon>Magnoliopsida</taxon>
        <taxon>eudicotyledons</taxon>
        <taxon>Gunneridae</taxon>
        <taxon>Pentapetalae</taxon>
        <taxon>rosids</taxon>
        <taxon>fabids</taxon>
        <taxon>Fabales</taxon>
        <taxon>Fabaceae</taxon>
        <taxon>Papilionoideae</taxon>
        <taxon>50 kb inversion clade</taxon>
        <taxon>NPAAA clade</taxon>
        <taxon>Hologalegina</taxon>
        <taxon>IRL clade</taxon>
        <taxon>Trifolieae</taxon>
        <taxon>Medicago</taxon>
    </lineage>
</organism>
<dbReference type="EMBL" id="KL404730">
    <property type="protein sequence ID" value="KEH15153.1"/>
    <property type="molecule type" value="Genomic_DNA"/>
</dbReference>
<evidence type="ECO:0000313" key="3">
    <source>
        <dbReference type="EnsemblPlants" id="KEH15153"/>
    </source>
</evidence>
<evidence type="ECO:0000256" key="1">
    <source>
        <dbReference type="SAM" id="Phobius"/>
    </source>
</evidence>
<gene>
    <name evidence="2" type="ORF">MTR_2006s0010</name>
</gene>
<keyword evidence="1" id="KW-0472">Membrane</keyword>
<dbReference type="Proteomes" id="UP000002051">
    <property type="component" value="Unassembled WGS sequence"/>
</dbReference>
<reference evidence="3" key="3">
    <citation type="submission" date="2015-06" db="UniProtKB">
        <authorList>
            <consortium name="EnsemblPlants"/>
        </authorList>
    </citation>
    <scope>IDENTIFICATION</scope>
    <source>
        <strain evidence="3">cv. Jemalong A17</strain>
    </source>
</reference>
<dbReference type="EnsemblPlants" id="KEH15153">
    <property type="protein sequence ID" value="KEH15153"/>
    <property type="gene ID" value="MTR_2006s0010"/>
</dbReference>
<feature type="transmembrane region" description="Helical" evidence="1">
    <location>
        <begin position="36"/>
        <end position="58"/>
    </location>
</feature>
<feature type="transmembrane region" description="Helical" evidence="1">
    <location>
        <begin position="70"/>
        <end position="90"/>
    </location>
</feature>
<sequence length="124" mass="14845">MVEGNDTLLREYRTTDMKIILKDQLQRFPLYSTLPFHYSLLYAYPFFLLCLLTAPLPFPPSRLAVPLQTWVPRPIILLSHVVHILGWYIIVRKLYTLHDCCNDQKFERLTYEILSEKDEHFFLK</sequence>